<evidence type="ECO:0000313" key="2">
    <source>
        <dbReference type="EMBL" id="KLO16657.1"/>
    </source>
</evidence>
<evidence type="ECO:0000256" key="1">
    <source>
        <dbReference type="SAM" id="Phobius"/>
    </source>
</evidence>
<reference evidence="2 3" key="1">
    <citation type="submission" date="2015-04" db="EMBL/GenBank/DDBJ databases">
        <title>Complete genome sequence of Schizopora paradoxa KUC8140, a cosmopolitan wood degrader in East Asia.</title>
        <authorList>
            <consortium name="DOE Joint Genome Institute"/>
            <person name="Min B."/>
            <person name="Park H."/>
            <person name="Jang Y."/>
            <person name="Kim J.-J."/>
            <person name="Kim K.H."/>
            <person name="Pangilinan J."/>
            <person name="Lipzen A."/>
            <person name="Riley R."/>
            <person name="Grigoriev I.V."/>
            <person name="Spatafora J.W."/>
            <person name="Choi I.-G."/>
        </authorList>
    </citation>
    <scope>NUCLEOTIDE SEQUENCE [LARGE SCALE GENOMIC DNA]</scope>
    <source>
        <strain evidence="2 3">KUC8140</strain>
    </source>
</reference>
<feature type="transmembrane region" description="Helical" evidence="1">
    <location>
        <begin position="154"/>
        <end position="176"/>
    </location>
</feature>
<dbReference type="EMBL" id="KQ085913">
    <property type="protein sequence ID" value="KLO16657.1"/>
    <property type="molecule type" value="Genomic_DNA"/>
</dbReference>
<keyword evidence="3" id="KW-1185">Reference proteome</keyword>
<organism evidence="2 3">
    <name type="scientific">Schizopora paradoxa</name>
    <dbReference type="NCBI Taxonomy" id="27342"/>
    <lineage>
        <taxon>Eukaryota</taxon>
        <taxon>Fungi</taxon>
        <taxon>Dikarya</taxon>
        <taxon>Basidiomycota</taxon>
        <taxon>Agaricomycotina</taxon>
        <taxon>Agaricomycetes</taxon>
        <taxon>Hymenochaetales</taxon>
        <taxon>Schizoporaceae</taxon>
        <taxon>Schizopora</taxon>
    </lineage>
</organism>
<dbReference type="PANTHER" id="PTHR35041:SF6">
    <property type="entry name" value="FORMYLMETHIONINE DEFORMYLASE-LIKE PROTEIN-RELATED"/>
    <property type="match status" value="1"/>
</dbReference>
<dbReference type="Proteomes" id="UP000053477">
    <property type="component" value="Unassembled WGS sequence"/>
</dbReference>
<proteinExistence type="predicted"/>
<accession>A0A0H2RYF4</accession>
<dbReference type="PANTHER" id="PTHR35041">
    <property type="entry name" value="MEDIATOR OF RNA POLYMERASE II TRANSCRIPTION SUBUNIT 1"/>
    <property type="match status" value="1"/>
</dbReference>
<dbReference type="OrthoDB" id="3198553at2759"/>
<feature type="transmembrane region" description="Helical" evidence="1">
    <location>
        <begin position="21"/>
        <end position="42"/>
    </location>
</feature>
<sequence>MNKRNSFRYRRSKPHIMRLRVVSLYFLTFNIQLIVFSALPNLPSTGSRLLTGAHWKMALFIIGAICAMAFNHAFYKYVDGKAPNSSLRNSGSSKLLLNQTVVSEIGIALAYAGQTLLAVAIATACHQMFWRAIRDRGNTISGIDSVMTVQNSPFTLSIFSALRVSVIVPFLALLAASTPLVSIFAPGSIKVATDFNQVGNCTVFAPRDLSSLAVNISFKGKGAGNNIPLQTVLASGSYIPPIDVCGSSLSASRSQCNYDLQFTGPGFDCGEATTSNDYSSFVSPSVSGSGAMLLQANLIPQTTDDLSLQVFVQTWDVKRSVYQGTNCTGVVRSYSVNVQSSEGNVPVLDVTDSSIVSTIQANASQLDSFSENYVYDHMTLLSNLMAYITGGSPQYSSILSTTPGGIGSIQADGNITWNANLSQALEGFSRNATLSVLSGQVLTFNPDVPNILENDTTSCTYTSTAYEYTPKRLFLAYGVGIFVALLCVICGAVAIWRNGVEETMDFSRILRAILNDRMFNAVDNLDKDTVVKADETAEGALAPLRHRF</sequence>
<protein>
    <submittedName>
        <fullName evidence="2">Uncharacterized protein</fullName>
    </submittedName>
</protein>
<evidence type="ECO:0000313" key="3">
    <source>
        <dbReference type="Proteomes" id="UP000053477"/>
    </source>
</evidence>
<dbReference type="AlphaFoldDB" id="A0A0H2RYF4"/>
<feature type="transmembrane region" description="Helical" evidence="1">
    <location>
        <begin position="54"/>
        <end position="74"/>
    </location>
</feature>
<dbReference type="STRING" id="27342.A0A0H2RYF4"/>
<feature type="transmembrane region" description="Helical" evidence="1">
    <location>
        <begin position="474"/>
        <end position="496"/>
    </location>
</feature>
<keyword evidence="1" id="KW-1133">Transmembrane helix</keyword>
<keyword evidence="1" id="KW-0812">Transmembrane</keyword>
<keyword evidence="1" id="KW-0472">Membrane</keyword>
<name>A0A0H2RYF4_9AGAM</name>
<dbReference type="InParanoid" id="A0A0H2RYF4"/>
<gene>
    <name evidence="2" type="ORF">SCHPADRAFT_202449</name>
</gene>
<feature type="transmembrane region" description="Helical" evidence="1">
    <location>
        <begin position="95"/>
        <end position="121"/>
    </location>
</feature>